<dbReference type="OrthoDB" id="446890at2759"/>
<protein>
    <recommendedName>
        <fullName evidence="5">Glutathione peroxidase</fullName>
    </recommendedName>
</protein>
<gene>
    <name evidence="8 10" type="primary">Bma-gpx-6</name>
    <name evidence="8" type="ORF">BM_BM18099</name>
</gene>
<dbReference type="PANTHER" id="PTHR11592:SF134">
    <property type="entry name" value="PHOSPHOLIPID HYDROPEROXIDE GLUTATHIONE PEROXIDASE"/>
    <property type="match status" value="1"/>
</dbReference>
<feature type="domain" description="Thioredoxin" evidence="7">
    <location>
        <begin position="36"/>
        <end position="198"/>
    </location>
</feature>
<dbReference type="Pfam" id="PF00255">
    <property type="entry name" value="GSHPx"/>
    <property type="match status" value="1"/>
</dbReference>
<dbReference type="FunFam" id="3.40.30.10:FF:000025">
    <property type="entry name" value="Glutathione peroxidase"/>
    <property type="match status" value="1"/>
</dbReference>
<dbReference type="AlphaFoldDB" id="A0A4E9F7V4"/>
<dbReference type="STRING" id="6279.A0A5S6PF49"/>
<evidence type="ECO:0000256" key="5">
    <source>
        <dbReference type="RuleBase" id="RU000499"/>
    </source>
</evidence>
<dbReference type="RefSeq" id="XP_042931971.1">
    <property type="nucleotide sequence ID" value="XM_043076037.1"/>
</dbReference>
<feature type="active site" evidence="4">
    <location>
        <position position="74"/>
    </location>
</feature>
<evidence type="ECO:0000313" key="10">
    <source>
        <dbReference type="WBParaSite" id="Bm18099a.1"/>
    </source>
</evidence>
<proteinExistence type="inferred from homology"/>
<feature type="chain" id="PRO_5023883905" description="Glutathione peroxidase" evidence="6">
    <location>
        <begin position="35"/>
        <end position="203"/>
    </location>
</feature>
<accession>A0A5S6PF49</accession>
<evidence type="ECO:0000256" key="4">
    <source>
        <dbReference type="PIRSR" id="PIRSR000303-1"/>
    </source>
</evidence>
<reference evidence="10" key="3">
    <citation type="submission" date="2019-12" db="UniProtKB">
        <authorList>
            <consortium name="WormBaseParasite"/>
        </authorList>
    </citation>
    <scope>IDENTIFICATION</scope>
</reference>
<accession>A0A4E9F7V4</accession>
<feature type="signal peptide" evidence="6">
    <location>
        <begin position="1"/>
        <end position="34"/>
    </location>
</feature>
<dbReference type="EMBL" id="CAAKNF010000196">
    <property type="protein sequence ID" value="VIO90001.1"/>
    <property type="molecule type" value="Genomic_DNA"/>
</dbReference>
<name>A0A4E9F7V4_BRUMA</name>
<evidence type="ECO:0000256" key="3">
    <source>
        <dbReference type="ARBA" id="ARBA00023002"/>
    </source>
</evidence>
<dbReference type="GO" id="GO:0004601">
    <property type="term" value="F:peroxidase activity"/>
    <property type="evidence" value="ECO:0007669"/>
    <property type="project" value="UniProtKB-KW"/>
</dbReference>
<dbReference type="InterPro" id="IPR000889">
    <property type="entry name" value="Glutathione_peroxidase"/>
</dbReference>
<dbReference type="InterPro" id="IPR013766">
    <property type="entry name" value="Thioredoxin_domain"/>
</dbReference>
<evidence type="ECO:0000256" key="2">
    <source>
        <dbReference type="ARBA" id="ARBA00022559"/>
    </source>
</evidence>
<keyword evidence="3 5" id="KW-0560">Oxidoreductase</keyword>
<dbReference type="CTD" id="66059184"/>
<evidence type="ECO:0000313" key="9">
    <source>
        <dbReference type="Proteomes" id="UP000006672"/>
    </source>
</evidence>
<dbReference type="PANTHER" id="PTHR11592">
    <property type="entry name" value="GLUTATHIONE PEROXIDASE"/>
    <property type="match status" value="1"/>
</dbReference>
<evidence type="ECO:0000313" key="8">
    <source>
        <dbReference type="EMBL" id="VIO90001.1"/>
    </source>
</evidence>
<dbReference type="PROSITE" id="PS51355">
    <property type="entry name" value="GLUTATHIONE_PEROXID_3"/>
    <property type="match status" value="1"/>
</dbReference>
<dbReference type="Gene3D" id="3.40.30.10">
    <property type="entry name" value="Glutaredoxin"/>
    <property type="match status" value="1"/>
</dbReference>
<dbReference type="KEGG" id="bmy:BM_BM18099"/>
<reference evidence="8" key="2">
    <citation type="submission" date="2019-04" db="EMBL/GenBank/DDBJ databases">
        <authorList>
            <person name="Howe K."/>
            <person name="Paulini M."/>
            <person name="Williams G."/>
        </authorList>
    </citation>
    <scope>NUCLEOTIDE SEQUENCE [LARGE SCALE GENOMIC DNA]</scope>
    <source>
        <strain evidence="8">FR3</strain>
    </source>
</reference>
<keyword evidence="2 5" id="KW-0575">Peroxidase</keyword>
<dbReference type="GeneID" id="66059184"/>
<dbReference type="InterPro" id="IPR036249">
    <property type="entry name" value="Thioredoxin-like_sf"/>
</dbReference>
<sequence>MGSFPDWKKLMCLSGIKMCLQLLVLALFVMSYQAKEDSLNTIYQFQVRDINGAEVSLNRYRNKVVLIVNVASQCGLTHSNYAQLKNLHDKYKEQGLAIAAFPCNQFASQEPGNEMEIKHFIKETFNFEPDLYAKINVNGAEEHPLYKFLKSQKSGTLIDAIKWNFTKFLINRHGKVVERYAPTVQPNDIEEDIVKLLNEHVDL</sequence>
<keyword evidence="6" id="KW-0732">Signal</keyword>
<comment type="similarity">
    <text evidence="1 5">Belongs to the glutathione peroxidase family.</text>
</comment>
<evidence type="ECO:0000256" key="1">
    <source>
        <dbReference type="ARBA" id="ARBA00006926"/>
    </source>
</evidence>
<keyword evidence="9" id="KW-1185">Reference proteome</keyword>
<dbReference type="WBParaSite" id="Bm18099a.1">
    <property type="protein sequence ID" value="Bm18099a.1"/>
    <property type="gene ID" value="WBGene00269239"/>
</dbReference>
<dbReference type="CDD" id="cd00340">
    <property type="entry name" value="GSH_Peroxidase"/>
    <property type="match status" value="1"/>
</dbReference>
<organism evidence="8">
    <name type="scientific">Brugia malayi</name>
    <name type="common">Filarial nematode worm</name>
    <dbReference type="NCBI Taxonomy" id="6279"/>
    <lineage>
        <taxon>Eukaryota</taxon>
        <taxon>Metazoa</taxon>
        <taxon>Ecdysozoa</taxon>
        <taxon>Nematoda</taxon>
        <taxon>Chromadorea</taxon>
        <taxon>Rhabditida</taxon>
        <taxon>Spirurina</taxon>
        <taxon>Spiruromorpha</taxon>
        <taxon>Filarioidea</taxon>
        <taxon>Onchocercidae</taxon>
        <taxon>Brugia</taxon>
    </lineage>
</organism>
<dbReference type="InterPro" id="IPR029759">
    <property type="entry name" value="GPX_AS"/>
</dbReference>
<evidence type="ECO:0000259" key="7">
    <source>
        <dbReference type="PROSITE" id="PS51352"/>
    </source>
</evidence>
<dbReference type="PROSITE" id="PS51352">
    <property type="entry name" value="THIOREDOXIN_2"/>
    <property type="match status" value="1"/>
</dbReference>
<dbReference type="Proteomes" id="UP000006672">
    <property type="component" value="Unassembled WGS sequence"/>
</dbReference>
<reference evidence="9" key="1">
    <citation type="journal article" date="2007" name="Science">
        <title>Draft genome of the filarial nematode parasite Brugia malayi.</title>
        <authorList>
            <person name="Ghedin E."/>
            <person name="Wang S."/>
            <person name="Spiro D."/>
            <person name="Caler E."/>
            <person name="Zhao Q."/>
            <person name="Crabtree J."/>
            <person name="Allen J.E."/>
            <person name="Delcher A.L."/>
            <person name="Guiliano D.B."/>
            <person name="Miranda-Saavedra D."/>
            <person name="Angiuoli S.V."/>
            <person name="Creasy T."/>
            <person name="Amedeo P."/>
            <person name="Haas B."/>
            <person name="El-Sayed N.M."/>
            <person name="Wortman J.R."/>
            <person name="Feldblyum T."/>
            <person name="Tallon L."/>
            <person name="Schatz M."/>
            <person name="Shumway M."/>
            <person name="Koo H."/>
            <person name="Salzberg S.L."/>
            <person name="Schobel S."/>
            <person name="Pertea M."/>
            <person name="Pop M."/>
            <person name="White O."/>
            <person name="Barton G.J."/>
            <person name="Carlow C.K."/>
            <person name="Crawford M.J."/>
            <person name="Daub J."/>
            <person name="Dimmic M.W."/>
            <person name="Estes C.F."/>
            <person name="Foster J.M."/>
            <person name="Ganatra M."/>
            <person name="Gregory W.F."/>
            <person name="Johnson N.M."/>
            <person name="Jin J."/>
            <person name="Komuniecki R."/>
            <person name="Korf I."/>
            <person name="Kumar S."/>
            <person name="Laney S."/>
            <person name="Li B.W."/>
            <person name="Li W."/>
            <person name="Lindblom T.H."/>
            <person name="Lustigman S."/>
            <person name="Ma D."/>
            <person name="Maina C.V."/>
            <person name="Martin D.M."/>
            <person name="McCarter J.P."/>
            <person name="McReynolds L."/>
            <person name="Mitreva M."/>
            <person name="Nutman T.B."/>
            <person name="Parkinson J."/>
            <person name="Peregrin-Alvarez J.M."/>
            <person name="Poole C."/>
            <person name="Ren Q."/>
            <person name="Saunders L."/>
            <person name="Sluder A.E."/>
            <person name="Smith K."/>
            <person name="Stanke M."/>
            <person name="Unnasch T.R."/>
            <person name="Ware J."/>
            <person name="Wei A.D."/>
            <person name="Weil G."/>
            <person name="Williams D.J."/>
            <person name="Zhang Y."/>
            <person name="Williams S.A."/>
            <person name="Fraser-Liggett C."/>
            <person name="Slatko B."/>
            <person name="Blaxter M.L."/>
            <person name="Scott A.L."/>
        </authorList>
    </citation>
    <scope>NUCLEOTIDE SEQUENCE</scope>
    <source>
        <strain evidence="9">FR3</strain>
    </source>
</reference>
<dbReference type="PIRSF" id="PIRSF000303">
    <property type="entry name" value="Glutathion_perox"/>
    <property type="match status" value="1"/>
</dbReference>
<dbReference type="PRINTS" id="PR01011">
    <property type="entry name" value="GLUTPROXDASE"/>
</dbReference>
<dbReference type="GO" id="GO:0006979">
    <property type="term" value="P:response to oxidative stress"/>
    <property type="evidence" value="ECO:0007669"/>
    <property type="project" value="InterPro"/>
</dbReference>
<dbReference type="PROSITE" id="PS00460">
    <property type="entry name" value="GLUTATHIONE_PEROXID_1"/>
    <property type="match status" value="1"/>
</dbReference>
<evidence type="ECO:0000256" key="6">
    <source>
        <dbReference type="SAM" id="SignalP"/>
    </source>
</evidence>
<dbReference type="SUPFAM" id="SSF52833">
    <property type="entry name" value="Thioredoxin-like"/>
    <property type="match status" value="1"/>
</dbReference>